<proteinExistence type="predicted"/>
<protein>
    <recommendedName>
        <fullName evidence="4">Secreted protein</fullName>
    </recommendedName>
</protein>
<dbReference type="Proteomes" id="UP000616839">
    <property type="component" value="Unassembled WGS sequence"/>
</dbReference>
<name>A0A927PZU4_9ACTN</name>
<dbReference type="InterPro" id="IPR046165">
    <property type="entry name" value="DUF6167"/>
</dbReference>
<reference evidence="2" key="1">
    <citation type="submission" date="2020-09" db="EMBL/GenBank/DDBJ databases">
        <title>Nocardioides sp. strain MJB4 16S ribosomal RNA gene Genome sequencing and assembly.</title>
        <authorList>
            <person name="Kim I."/>
        </authorList>
    </citation>
    <scope>NUCLEOTIDE SEQUENCE</scope>
    <source>
        <strain evidence="2">MJB4</strain>
    </source>
</reference>
<evidence type="ECO:0000313" key="3">
    <source>
        <dbReference type="Proteomes" id="UP000616839"/>
    </source>
</evidence>
<evidence type="ECO:0000256" key="1">
    <source>
        <dbReference type="SAM" id="MobiDB-lite"/>
    </source>
</evidence>
<dbReference type="AlphaFoldDB" id="A0A927PZU4"/>
<comment type="caution">
    <text evidence="2">The sequence shown here is derived from an EMBL/GenBank/DDBJ whole genome shotgun (WGS) entry which is preliminary data.</text>
</comment>
<dbReference type="RefSeq" id="WP_192142674.1">
    <property type="nucleotide sequence ID" value="NZ_JACYXZ010000002.1"/>
</dbReference>
<feature type="compositionally biased region" description="Low complexity" evidence="1">
    <location>
        <begin position="68"/>
        <end position="87"/>
    </location>
</feature>
<evidence type="ECO:0000313" key="2">
    <source>
        <dbReference type="EMBL" id="MBD8869760.1"/>
    </source>
</evidence>
<dbReference type="Pfam" id="PF19664">
    <property type="entry name" value="DUF6167"/>
    <property type="match status" value="1"/>
</dbReference>
<organism evidence="2 3">
    <name type="scientific">Nocardioides donggukensis</name>
    <dbReference type="NCBI Taxonomy" id="2774019"/>
    <lineage>
        <taxon>Bacteria</taxon>
        <taxon>Bacillati</taxon>
        <taxon>Actinomycetota</taxon>
        <taxon>Actinomycetes</taxon>
        <taxon>Propionibacteriales</taxon>
        <taxon>Nocardioidaceae</taxon>
        <taxon>Nocardioides</taxon>
    </lineage>
</organism>
<keyword evidence="3" id="KW-1185">Reference proteome</keyword>
<feature type="region of interest" description="Disordered" evidence="1">
    <location>
        <begin position="64"/>
        <end position="115"/>
    </location>
</feature>
<dbReference type="EMBL" id="JACYXZ010000002">
    <property type="protein sequence ID" value="MBD8869760.1"/>
    <property type="molecule type" value="Genomic_DNA"/>
</dbReference>
<gene>
    <name evidence="2" type="ORF">IE331_08990</name>
</gene>
<accession>A0A927PZU4</accession>
<evidence type="ECO:0008006" key="4">
    <source>
        <dbReference type="Google" id="ProtNLM"/>
    </source>
</evidence>
<sequence length="115" mass="12334">MPRTFWFAAGAGAAVYAMNRARRLRDTFTPDGLRDRAGGLALGARLLADEVGRGRAEKEAELRERLGLARTGPPELTTPTPAPTTAPTGGGRHRRLDAPPEQPPDEQTPHEEGPS</sequence>